<dbReference type="InterPro" id="IPR050336">
    <property type="entry name" value="Chromosome_partition/occlusion"/>
</dbReference>
<dbReference type="STRING" id="715226.ABI_08960"/>
<dbReference type="EMBL" id="GL883077">
    <property type="protein sequence ID" value="EGF92460.1"/>
    <property type="molecule type" value="Genomic_DNA"/>
</dbReference>
<dbReference type="GO" id="GO:0005694">
    <property type="term" value="C:chromosome"/>
    <property type="evidence" value="ECO:0007669"/>
    <property type="project" value="TreeGrafter"/>
</dbReference>
<dbReference type="eggNOG" id="COG1475">
    <property type="taxonomic scope" value="Bacteria"/>
</dbReference>
<name>F4QGD2_9CAUL</name>
<dbReference type="InterPro" id="IPR003115">
    <property type="entry name" value="ParB_N"/>
</dbReference>
<dbReference type="PANTHER" id="PTHR33375">
    <property type="entry name" value="CHROMOSOME-PARTITIONING PROTEIN PARB-RELATED"/>
    <property type="match status" value="1"/>
</dbReference>
<dbReference type="AlphaFoldDB" id="F4QGD2"/>
<dbReference type="SUPFAM" id="SSF110849">
    <property type="entry name" value="ParB/Sulfiredoxin"/>
    <property type="match status" value="1"/>
</dbReference>
<gene>
    <name evidence="2" type="ORF">ABI_08960</name>
</gene>
<sequence>MAETAQALAEVLSANPERLDQVQLIRISDIDDSDRLRPLDMQVVEGLAASMAREGLLHPIDICQLPNQKSGKPYRLVCGGHRLGGAKWNQWDVIPAFVRSSGALDRMSRELAENFFRAELSPLDQAAFVAKLIETEKARLGIAPEADGRALNSDYRSAKVSKKQMTDDLCNVHKSMGLQESVATRLGFDRSTVSRHLALNAIAPSFLDRVRKLPIAGNASALRQLAKLDFTDQAKALDVLEADLDKGGARDIGKAIAIVKDTTPPDPEKKRLGAFIGAFERMGRRERMAALMALASMMPKGVEIKFQDSGEQVQAATDAARLSGRGLAGIKEAAE</sequence>
<organism evidence="2 3">
    <name type="scientific">Asticcacaulis biprosthecium C19</name>
    <dbReference type="NCBI Taxonomy" id="715226"/>
    <lineage>
        <taxon>Bacteria</taxon>
        <taxon>Pseudomonadati</taxon>
        <taxon>Pseudomonadota</taxon>
        <taxon>Alphaproteobacteria</taxon>
        <taxon>Caulobacterales</taxon>
        <taxon>Caulobacteraceae</taxon>
        <taxon>Asticcacaulis</taxon>
    </lineage>
</organism>
<dbReference type="RefSeq" id="WP_006271635.1">
    <property type="nucleotide sequence ID" value="NZ_GL883077.1"/>
</dbReference>
<dbReference type="Gene3D" id="1.10.10.2830">
    <property type="match status" value="1"/>
</dbReference>
<dbReference type="InterPro" id="IPR036086">
    <property type="entry name" value="ParB/Sulfiredoxin_sf"/>
</dbReference>
<feature type="domain" description="ParB-like N-terminal" evidence="1">
    <location>
        <begin position="23"/>
        <end position="115"/>
    </location>
</feature>
<dbReference type="HOGENOM" id="CLU_735367_0_0_5"/>
<dbReference type="SMART" id="SM00470">
    <property type="entry name" value="ParB"/>
    <property type="match status" value="1"/>
</dbReference>
<proteinExistence type="predicted"/>
<protein>
    <submittedName>
        <fullName evidence="2">ParB-like nuclease domain protein</fullName>
    </submittedName>
</protein>
<evidence type="ECO:0000259" key="1">
    <source>
        <dbReference type="SMART" id="SM00470"/>
    </source>
</evidence>
<dbReference type="Pfam" id="PF02195">
    <property type="entry name" value="ParB_N"/>
    <property type="match status" value="1"/>
</dbReference>
<dbReference type="PANTHER" id="PTHR33375:SF1">
    <property type="entry name" value="CHROMOSOME-PARTITIONING PROTEIN PARB-RELATED"/>
    <property type="match status" value="1"/>
</dbReference>
<dbReference type="GO" id="GO:0007059">
    <property type="term" value="P:chromosome segregation"/>
    <property type="evidence" value="ECO:0007669"/>
    <property type="project" value="TreeGrafter"/>
</dbReference>
<dbReference type="Proteomes" id="UP000006512">
    <property type="component" value="Unassembled WGS sequence"/>
</dbReference>
<evidence type="ECO:0000313" key="2">
    <source>
        <dbReference type="EMBL" id="EGF92460.1"/>
    </source>
</evidence>
<accession>F4QGD2</accession>
<dbReference type="OrthoDB" id="2053844at2"/>
<reference evidence="3" key="1">
    <citation type="submission" date="2011-03" db="EMBL/GenBank/DDBJ databases">
        <title>Draft genome sequence of Brevundimonas diminuta.</title>
        <authorList>
            <person name="Brown P.J.B."/>
            <person name="Buechlein A."/>
            <person name="Hemmerich C."/>
            <person name="Brun Y.V."/>
        </authorList>
    </citation>
    <scope>NUCLEOTIDE SEQUENCE [LARGE SCALE GENOMIC DNA]</scope>
    <source>
        <strain evidence="3">C19</strain>
    </source>
</reference>
<dbReference type="SUPFAM" id="SSF109709">
    <property type="entry name" value="KorB DNA-binding domain-like"/>
    <property type="match status" value="1"/>
</dbReference>
<keyword evidence="3" id="KW-1185">Reference proteome</keyword>
<evidence type="ECO:0000313" key="3">
    <source>
        <dbReference type="Proteomes" id="UP000006512"/>
    </source>
</evidence>
<dbReference type="Gene3D" id="3.90.1530.30">
    <property type="match status" value="1"/>
</dbReference>